<dbReference type="PANTHER" id="PTHR19433">
    <property type="entry name" value="T-CELL RECEPTOR ALPHA CHAIN V REGION-RELATED"/>
    <property type="match status" value="1"/>
</dbReference>
<feature type="domain" description="Immunoglobulin" evidence="11">
    <location>
        <begin position="24"/>
        <end position="129"/>
    </location>
</feature>
<evidence type="ECO:0008006" key="14">
    <source>
        <dbReference type="Google" id="ProtNLM"/>
    </source>
</evidence>
<dbReference type="GO" id="GO:0005886">
    <property type="term" value="C:plasma membrane"/>
    <property type="evidence" value="ECO:0007669"/>
    <property type="project" value="UniProtKB-SubCell"/>
</dbReference>
<keyword evidence="8" id="KW-1133">Transmembrane helix</keyword>
<dbReference type="GO" id="GO:0002376">
    <property type="term" value="P:immune system process"/>
    <property type="evidence" value="ECO:0007669"/>
    <property type="project" value="UniProtKB-KW"/>
</dbReference>
<dbReference type="InterPro" id="IPR036179">
    <property type="entry name" value="Ig-like_dom_sf"/>
</dbReference>
<dbReference type="InterPro" id="IPR052051">
    <property type="entry name" value="TCR_complex_component"/>
</dbReference>
<evidence type="ECO:0000256" key="5">
    <source>
        <dbReference type="ARBA" id="ARBA00023136"/>
    </source>
</evidence>
<dbReference type="SMART" id="SM00408">
    <property type="entry name" value="IGc2"/>
    <property type="match status" value="1"/>
</dbReference>
<reference evidence="12" key="1">
    <citation type="submission" date="2025-08" db="UniProtKB">
        <authorList>
            <consortium name="Ensembl"/>
        </authorList>
    </citation>
    <scope>IDENTIFICATION</scope>
</reference>
<dbReference type="GeneID" id="106929658"/>
<keyword evidence="8" id="KW-0812">Transmembrane</keyword>
<dbReference type="Gene3D" id="2.60.40.10">
    <property type="entry name" value="Immunoglobulins"/>
    <property type="match status" value="1"/>
</dbReference>
<organism evidence="12 13">
    <name type="scientific">Poecilia mexicana</name>
    <dbReference type="NCBI Taxonomy" id="48701"/>
    <lineage>
        <taxon>Eukaryota</taxon>
        <taxon>Metazoa</taxon>
        <taxon>Chordata</taxon>
        <taxon>Craniata</taxon>
        <taxon>Vertebrata</taxon>
        <taxon>Euteleostomi</taxon>
        <taxon>Actinopterygii</taxon>
        <taxon>Neopterygii</taxon>
        <taxon>Teleostei</taxon>
        <taxon>Neoteleostei</taxon>
        <taxon>Acanthomorphata</taxon>
        <taxon>Ovalentaria</taxon>
        <taxon>Atherinomorphae</taxon>
        <taxon>Cyprinodontiformes</taxon>
        <taxon>Poeciliidae</taxon>
        <taxon>Poeciliinae</taxon>
        <taxon>Poecilia</taxon>
    </lineage>
</organism>
<keyword evidence="13" id="KW-1185">Reference proteome</keyword>
<evidence type="ECO:0000259" key="10">
    <source>
        <dbReference type="SMART" id="SM00408"/>
    </source>
</evidence>
<dbReference type="Ensembl" id="ENSPMET00000010607.1">
    <property type="protein sequence ID" value="ENSPMEP00000023262.1"/>
    <property type="gene ID" value="ENSPMEG00000004737.1"/>
</dbReference>
<keyword evidence="6" id="KW-1015">Disulfide bond</keyword>
<evidence type="ECO:0000256" key="9">
    <source>
        <dbReference type="SAM" id="SignalP"/>
    </source>
</evidence>
<evidence type="ECO:0000256" key="7">
    <source>
        <dbReference type="ARBA" id="ARBA00023180"/>
    </source>
</evidence>
<feature type="domain" description="Immunoglobulin subtype 2" evidence="10">
    <location>
        <begin position="30"/>
        <end position="117"/>
    </location>
</feature>
<keyword evidence="5 8" id="KW-0472">Membrane</keyword>
<dbReference type="GO" id="GO:0009617">
    <property type="term" value="P:response to bacterium"/>
    <property type="evidence" value="ECO:0007669"/>
    <property type="project" value="TreeGrafter"/>
</dbReference>
<evidence type="ECO:0000256" key="3">
    <source>
        <dbReference type="ARBA" id="ARBA00022729"/>
    </source>
</evidence>
<evidence type="ECO:0000256" key="1">
    <source>
        <dbReference type="ARBA" id="ARBA00004236"/>
    </source>
</evidence>
<dbReference type="InterPro" id="IPR003598">
    <property type="entry name" value="Ig_sub2"/>
</dbReference>
<keyword evidence="3 9" id="KW-0732">Signal</keyword>
<dbReference type="SMART" id="SM00409">
    <property type="entry name" value="IG"/>
    <property type="match status" value="1"/>
</dbReference>
<evidence type="ECO:0000256" key="8">
    <source>
        <dbReference type="SAM" id="Phobius"/>
    </source>
</evidence>
<feature type="signal peptide" evidence="9">
    <location>
        <begin position="1"/>
        <end position="20"/>
    </location>
</feature>
<keyword evidence="7" id="KW-0325">Glycoprotein</keyword>
<name>A0A3B3Y7C9_9TELE</name>
<dbReference type="OrthoDB" id="9932608at2759"/>
<evidence type="ECO:0000313" key="12">
    <source>
        <dbReference type="Ensembl" id="ENSPMEP00000023262.1"/>
    </source>
</evidence>
<accession>A0A3B3Y7C9</accession>
<comment type="subcellular location">
    <subcellularLocation>
        <location evidence="1">Cell membrane</location>
    </subcellularLocation>
</comment>
<dbReference type="RefSeq" id="XP_014862231.1">
    <property type="nucleotide sequence ID" value="XM_015006745.1"/>
</dbReference>
<evidence type="ECO:0000313" key="13">
    <source>
        <dbReference type="Proteomes" id="UP000261480"/>
    </source>
</evidence>
<reference evidence="12" key="2">
    <citation type="submission" date="2025-09" db="UniProtKB">
        <authorList>
            <consortium name="Ensembl"/>
        </authorList>
    </citation>
    <scope>IDENTIFICATION</scope>
</reference>
<evidence type="ECO:0000256" key="4">
    <source>
        <dbReference type="ARBA" id="ARBA00022859"/>
    </source>
</evidence>
<dbReference type="STRING" id="48701.ENSPMEP00000023262"/>
<dbReference type="Pfam" id="PF07686">
    <property type="entry name" value="V-set"/>
    <property type="match status" value="1"/>
</dbReference>
<dbReference type="InterPro" id="IPR003599">
    <property type="entry name" value="Ig_sub"/>
</dbReference>
<keyword evidence="4" id="KW-0391">Immunity</keyword>
<keyword evidence="2" id="KW-1003">Cell membrane</keyword>
<sequence length="233" mass="26218">MMNINVVLVFLFTFSWITKSDFEFHSVLVQPGEDVTLLCPNFTNVVEHIFWHKLIDGPNVSSISSIIYPGSVARLYDEFQREKFDMMSNITNIFLSIKQVNFSDSGVYICGTKSPSCLKIFSETYLQVEDFTGAKCGSDPKSEQDGLDGFIKLLTVTLGGLVILLAAVIVGLVWKIRTFHNAQTNKQHRQQNENLDSNAENYAALKFRPKANSNTRLSEVRETEASVLYAATR</sequence>
<dbReference type="AlphaFoldDB" id="A0A3B3Y7C9"/>
<evidence type="ECO:0000256" key="2">
    <source>
        <dbReference type="ARBA" id="ARBA00022475"/>
    </source>
</evidence>
<proteinExistence type="predicted"/>
<dbReference type="KEGG" id="pmei:106929658"/>
<dbReference type="Proteomes" id="UP000261480">
    <property type="component" value="Unplaced"/>
</dbReference>
<evidence type="ECO:0000259" key="11">
    <source>
        <dbReference type="SMART" id="SM00409"/>
    </source>
</evidence>
<dbReference type="InterPro" id="IPR013783">
    <property type="entry name" value="Ig-like_fold"/>
</dbReference>
<dbReference type="SUPFAM" id="SSF48726">
    <property type="entry name" value="Immunoglobulin"/>
    <property type="match status" value="1"/>
</dbReference>
<feature type="chain" id="PRO_5017240535" description="Immunoglobulin subtype domain-containing protein" evidence="9">
    <location>
        <begin position="21"/>
        <end position="233"/>
    </location>
</feature>
<dbReference type="InterPro" id="IPR013106">
    <property type="entry name" value="Ig_V-set"/>
</dbReference>
<evidence type="ECO:0000256" key="6">
    <source>
        <dbReference type="ARBA" id="ARBA00023157"/>
    </source>
</evidence>
<protein>
    <recommendedName>
        <fullName evidence="14">Immunoglobulin subtype domain-containing protein</fullName>
    </recommendedName>
</protein>
<feature type="transmembrane region" description="Helical" evidence="8">
    <location>
        <begin position="150"/>
        <end position="174"/>
    </location>
</feature>
<dbReference type="PANTHER" id="PTHR19433:SF111">
    <property type="entry name" value="T CELL RECEPTOR ALPHA VARIABLE 4"/>
    <property type="match status" value="1"/>
</dbReference>